<dbReference type="InterPro" id="IPR042178">
    <property type="entry name" value="Serpin_sf_1"/>
</dbReference>
<dbReference type="PANTHER" id="PTHR11461:SF211">
    <property type="entry name" value="GH10112P-RELATED"/>
    <property type="match status" value="1"/>
</dbReference>
<evidence type="ECO:0000259" key="5">
    <source>
        <dbReference type="SMART" id="SM00093"/>
    </source>
</evidence>
<name>A0A068JCR4_LAMFL</name>
<keyword evidence="2" id="KW-0007">Acetylation</keyword>
<evidence type="ECO:0000256" key="2">
    <source>
        <dbReference type="ARBA" id="ARBA00022990"/>
    </source>
</evidence>
<dbReference type="Gene3D" id="2.10.310.10">
    <property type="entry name" value="Serpins superfamily"/>
    <property type="match status" value="1"/>
</dbReference>
<dbReference type="SUPFAM" id="SSF56574">
    <property type="entry name" value="Serpins"/>
    <property type="match status" value="1"/>
</dbReference>
<dbReference type="Gene3D" id="3.30.497.10">
    <property type="entry name" value="Antithrombin, subunit I, domain 2"/>
    <property type="match status" value="1"/>
</dbReference>
<comment type="similarity">
    <text evidence="1">Belongs to the serpin family. Ov-serpin subfamily.</text>
</comment>
<accession>A0A068JCR4</accession>
<dbReference type="InterPro" id="IPR036186">
    <property type="entry name" value="Serpin_sf"/>
</dbReference>
<dbReference type="PRINTS" id="PR00676">
    <property type="entry name" value="MASPIN"/>
</dbReference>
<dbReference type="InterPro" id="IPR023796">
    <property type="entry name" value="Serpin_dom"/>
</dbReference>
<dbReference type="AlphaFoldDB" id="A0A068JCR4"/>
<organism evidence="6">
    <name type="scientific">Lampetra fluviatilis</name>
    <name type="common">European river lamprey</name>
    <name type="synonym">Petromyzon fluviatilis</name>
    <dbReference type="NCBI Taxonomy" id="7748"/>
    <lineage>
        <taxon>Eukaryota</taxon>
        <taxon>Metazoa</taxon>
        <taxon>Chordata</taxon>
        <taxon>Craniata</taxon>
        <taxon>Vertebrata</taxon>
        <taxon>Cyclostomata</taxon>
        <taxon>Hyperoartia</taxon>
        <taxon>Petromyzontiformes</taxon>
        <taxon>Petromyzontidae</taxon>
        <taxon>Lampetra</taxon>
    </lineage>
</organism>
<evidence type="ECO:0000313" key="6">
    <source>
        <dbReference type="EMBL" id="AIE16052.1"/>
    </source>
</evidence>
<protein>
    <recommendedName>
        <fullName evidence="3">Leukocyte elastase inhibitor</fullName>
    </recommendedName>
    <alternativeName>
        <fullName evidence="4">Serpin B1</fullName>
    </alternativeName>
</protein>
<dbReference type="Pfam" id="PF00079">
    <property type="entry name" value="Serpin"/>
    <property type="match status" value="1"/>
</dbReference>
<dbReference type="SMART" id="SM00093">
    <property type="entry name" value="SERPIN"/>
    <property type="match status" value="1"/>
</dbReference>
<sequence length="379" mass="41794">MDAVTAANTEFALDLFRELSTASGAGNVFFSPASVSAALAMVLLGAKEETAAQMSKSLHLDGVEDVHGGYQSLLGAFSSTTQGSVLRMANRLYGEKGYNFLQDFLDSSAKYYQAELAAVNFKEAFEEARKEINAWVEGQTEGKIQDLLASGVVTSLTRLVLVNAVYFKGSWAAKFDPEVTRDAEFKINKNEKKPVKMMYKKAKYNFSHVDELSVNIVELPYEGNKLSMLLLVPLAIEDETTGLEKLESALTLKSLNEWTSPENMSNLEVKLHLPRFRLENSYTLNDHLQRLGMSSIFTQGKADFSGIDGTRDLYVSHVAHKAFVEVNEEGTEAAAATAAIMMMRCARMGPVVRADHPFIFFIRENSSGSVLFLGRFASP</sequence>
<dbReference type="GO" id="GO:0004867">
    <property type="term" value="F:serine-type endopeptidase inhibitor activity"/>
    <property type="evidence" value="ECO:0007669"/>
    <property type="project" value="InterPro"/>
</dbReference>
<dbReference type="GO" id="GO:0005615">
    <property type="term" value="C:extracellular space"/>
    <property type="evidence" value="ECO:0007669"/>
    <property type="project" value="InterPro"/>
</dbReference>
<dbReference type="FunFam" id="3.30.497.10:FF:000001">
    <property type="entry name" value="Serine protease inhibitor"/>
    <property type="match status" value="1"/>
</dbReference>
<dbReference type="Gene3D" id="2.30.39.10">
    <property type="entry name" value="Alpha-1-antitrypsin, domain 1"/>
    <property type="match status" value="1"/>
</dbReference>
<dbReference type="InterPro" id="IPR000215">
    <property type="entry name" value="Serpin_fam"/>
</dbReference>
<evidence type="ECO:0000256" key="4">
    <source>
        <dbReference type="ARBA" id="ARBA00079383"/>
    </source>
</evidence>
<evidence type="ECO:0000256" key="3">
    <source>
        <dbReference type="ARBA" id="ARBA00073281"/>
    </source>
</evidence>
<dbReference type="PANTHER" id="PTHR11461">
    <property type="entry name" value="SERINE PROTEASE INHIBITOR, SERPIN"/>
    <property type="match status" value="1"/>
</dbReference>
<proteinExistence type="evidence at transcript level"/>
<dbReference type="FunFam" id="2.30.39.10:FF:000014">
    <property type="entry name" value="Serpin family B member 9"/>
    <property type="match status" value="1"/>
</dbReference>
<reference evidence="6" key="1">
    <citation type="submission" date="2013-11" db="EMBL/GenBank/DDBJ databases">
        <authorList>
            <person name="Ragg H."/>
            <person name="Prib N."/>
        </authorList>
    </citation>
    <scope>NUCLEOTIDE SEQUENCE</scope>
    <source>
        <strain evidence="6">SpnV1-1</strain>
    </source>
</reference>
<feature type="domain" description="Serpin" evidence="5">
    <location>
        <begin position="13"/>
        <end position="379"/>
    </location>
</feature>
<dbReference type="PROSITE" id="PS00284">
    <property type="entry name" value="SERPIN"/>
    <property type="match status" value="1"/>
</dbReference>
<dbReference type="InterPro" id="IPR023795">
    <property type="entry name" value="Serpin_CS"/>
</dbReference>
<dbReference type="InterPro" id="IPR042185">
    <property type="entry name" value="Serpin_sf_2"/>
</dbReference>
<dbReference type="EMBL" id="KF875585">
    <property type="protein sequence ID" value="AIE16052.1"/>
    <property type="molecule type" value="mRNA"/>
</dbReference>
<dbReference type="InterPro" id="IPR000240">
    <property type="entry name" value="Serpin_B9/Maspin"/>
</dbReference>
<evidence type="ECO:0000256" key="1">
    <source>
        <dbReference type="ARBA" id="ARBA00006426"/>
    </source>
</evidence>